<dbReference type="PROSITE" id="PS51387">
    <property type="entry name" value="FAD_PCMH"/>
    <property type="match status" value="1"/>
</dbReference>
<dbReference type="PANTHER" id="PTHR11748">
    <property type="entry name" value="D-LACTATE DEHYDROGENASE"/>
    <property type="match status" value="1"/>
</dbReference>
<dbReference type="EC" id="1.1.2.4" evidence="10"/>
<dbReference type="PROSITE" id="PS51379">
    <property type="entry name" value="4FE4S_FER_2"/>
    <property type="match status" value="1"/>
</dbReference>
<evidence type="ECO:0000256" key="8">
    <source>
        <dbReference type="ARBA" id="ARBA00023004"/>
    </source>
</evidence>
<dbReference type="Pfam" id="PF01565">
    <property type="entry name" value="FAD_binding_4"/>
    <property type="match status" value="1"/>
</dbReference>
<evidence type="ECO:0000256" key="3">
    <source>
        <dbReference type="ARBA" id="ARBA00022630"/>
    </source>
</evidence>
<feature type="domain" description="4Fe-4S ferredoxin-type" evidence="11">
    <location>
        <begin position="533"/>
        <end position="564"/>
    </location>
</feature>
<dbReference type="Pfam" id="PF02754">
    <property type="entry name" value="CCG"/>
    <property type="match status" value="1"/>
</dbReference>
<dbReference type="Gene3D" id="3.30.465.10">
    <property type="match status" value="1"/>
</dbReference>
<feature type="domain" description="FAD-binding PCMH-type" evidence="12">
    <location>
        <begin position="38"/>
        <end position="266"/>
    </location>
</feature>
<dbReference type="InterPro" id="IPR016164">
    <property type="entry name" value="FAD-linked_Oxase-like_C"/>
</dbReference>
<dbReference type="InterPro" id="IPR016171">
    <property type="entry name" value="Vanillyl_alc_oxidase_C-sub2"/>
</dbReference>
<dbReference type="InterPro" id="IPR016167">
    <property type="entry name" value="FAD-bd_PCMH_sub1"/>
</dbReference>
<dbReference type="SUPFAM" id="SSF46548">
    <property type="entry name" value="alpha-helical ferredoxin"/>
    <property type="match status" value="1"/>
</dbReference>
<comment type="similarity">
    <text evidence="2">Belongs to the FAD-binding oxidoreductase/transferase type 4 family.</text>
</comment>
<sequence>MDYDFKSFLSELENQLDKKQIITDEFLCFAYSTDASLYRLLPKVVLHINNEKEVLEVIKLANTYKVPLTFRAAGTSLNGQGITDHVLVVITNKWNNYTIENNGEVIRLQPSLTGGQANLFLNKYGRKIGPDPSSVNVAKIGGIVANNASGMCCGFKHNSYNTLKDIRVIFSDGQILDTKSVDSREMFRKNNPDIISKMSAISEQVKSNQKLVDFIKQKYQIKNTMGYAINALIDFDNEIDIISHLMVGSEGTLGFISEFSYNTIPNYIDKSTAFIFFRDIRTCAEAITAISKYDVAAAEIMSYSTLITIKDLEILDSEYKEQINKLQVGSAGLMFELDADSPESLEVKKSKILEVLKKFEPLFGVGYVTDASKYNRLWDVRRAVLPCAGNKKPALDTLVMEDVAFPIDSLADGITDLQNLLEKYGYDKDIAGHALTGNLHFNLSTNLEKDDEVQRYKDFMHDFTDMVVKKYNGSLKAEHGTGRNMAPFVAKEWGDELYKVMQEIKLLLDPHNLFNPGVLLNDDKDVFVKNFKRRVKLDKQADKCLECGFCESVCPSRDLSLTPRQRLSVYKEMMILKETDKAKYKDYKKKYQYYGIDTCAATGLCGVQCPVEINTGSFIKDLRAEQNKANVIDSFMFKHFSGFATISNLALKISRGFSRVLGDNILRKSSLAVHKVLGNTPVWNSAMPTGAKSLKSIKHFEAGVTKPKVVYWPTCTTRIFGPSKDTNQNDTKQAALNILEKSGYEVIVPKGLSNTCCGQPFDSKGLYDKAEQKRQEVIELLKATSDNFSLPIVTDASPCSLRINDGMTDTKVYDSVAFIAEFCLDKLNIHKIGKLAVHQTCSTQKAGNQKYILAIANSLSDDVVIPRSVTCCGFAGDKGFTLPELNASALSGLKEEVKGCVCGISNSRTCEIGLSYHSGLTYYSAFDLLDKNSSSKFLNV</sequence>
<evidence type="ECO:0000313" key="13">
    <source>
        <dbReference type="EMBL" id="ABZ87825.1"/>
    </source>
</evidence>
<keyword evidence="4" id="KW-0479">Metal-binding</keyword>
<dbReference type="Gene3D" id="1.10.1060.10">
    <property type="entry name" value="Alpha-helical ferredoxin"/>
    <property type="match status" value="1"/>
</dbReference>
<evidence type="ECO:0000256" key="5">
    <source>
        <dbReference type="ARBA" id="ARBA00022827"/>
    </source>
</evidence>
<proteinExistence type="inferred from homology"/>
<comment type="cofactor">
    <cofactor evidence="1">
        <name>FAD</name>
        <dbReference type="ChEBI" id="CHEBI:57692"/>
    </cofactor>
</comment>
<dbReference type="GO" id="GO:0046872">
    <property type="term" value="F:metal ion binding"/>
    <property type="evidence" value="ECO:0007669"/>
    <property type="project" value="UniProtKB-KW"/>
</dbReference>
<protein>
    <recommendedName>
        <fullName evidence="10">D-lactate dehydrogenase (cytochrome)</fullName>
        <ecNumber evidence="10">1.1.2.4</ecNumber>
    </recommendedName>
</protein>
<dbReference type="Gene3D" id="3.30.43.10">
    <property type="entry name" value="Uridine Diphospho-n-acetylenolpyruvylglucosamine Reductase, domain 2"/>
    <property type="match status" value="1"/>
</dbReference>
<evidence type="ECO:0000256" key="4">
    <source>
        <dbReference type="ARBA" id="ARBA00022723"/>
    </source>
</evidence>
<evidence type="ECO:0000256" key="2">
    <source>
        <dbReference type="ARBA" id="ARBA00008000"/>
    </source>
</evidence>
<dbReference type="KEGG" id="fph:Fphi_1601"/>
<dbReference type="eggNOG" id="COG0479">
    <property type="taxonomic scope" value="Bacteria"/>
</dbReference>
<evidence type="ECO:0000256" key="10">
    <source>
        <dbReference type="ARBA" id="ARBA00038897"/>
    </source>
</evidence>
<dbReference type="InterPro" id="IPR016166">
    <property type="entry name" value="FAD-bd_PCMH"/>
</dbReference>
<dbReference type="GO" id="GO:1903457">
    <property type="term" value="P:lactate catabolic process"/>
    <property type="evidence" value="ECO:0007669"/>
    <property type="project" value="TreeGrafter"/>
</dbReference>
<keyword evidence="5" id="KW-0274">FAD</keyword>
<dbReference type="InterPro" id="IPR017900">
    <property type="entry name" value="4Fe4S_Fe_S_CS"/>
</dbReference>
<keyword evidence="6" id="KW-0809">Transit peptide</keyword>
<dbReference type="InterPro" id="IPR016169">
    <property type="entry name" value="FAD-bd_PCMH_sub2"/>
</dbReference>
<dbReference type="HOGENOM" id="CLU_013688_0_0_6"/>
<keyword evidence="9" id="KW-0411">Iron-sulfur</keyword>
<dbReference type="GO" id="GO:0004458">
    <property type="term" value="F:D-lactate dehydrogenase (cytochrome) activity"/>
    <property type="evidence" value="ECO:0007669"/>
    <property type="project" value="UniProtKB-EC"/>
</dbReference>
<dbReference type="InterPro" id="IPR006094">
    <property type="entry name" value="Oxid_FAD_bind_N"/>
</dbReference>
<dbReference type="GO" id="GO:0051536">
    <property type="term" value="F:iron-sulfur cluster binding"/>
    <property type="evidence" value="ECO:0007669"/>
    <property type="project" value="UniProtKB-KW"/>
</dbReference>
<dbReference type="Pfam" id="PF13183">
    <property type="entry name" value="Fer4_8"/>
    <property type="match status" value="1"/>
</dbReference>
<dbReference type="AlphaFoldDB" id="B0TZR3"/>
<dbReference type="eggNOG" id="COG0277">
    <property type="taxonomic scope" value="Bacteria"/>
</dbReference>
<keyword evidence="8" id="KW-0408">Iron</keyword>
<evidence type="ECO:0000256" key="6">
    <source>
        <dbReference type="ARBA" id="ARBA00022946"/>
    </source>
</evidence>
<dbReference type="SUPFAM" id="SSF55103">
    <property type="entry name" value="FAD-linked oxidases, C-terminal domain"/>
    <property type="match status" value="1"/>
</dbReference>
<dbReference type="InterPro" id="IPR036318">
    <property type="entry name" value="FAD-bd_PCMH-like_sf"/>
</dbReference>
<dbReference type="PANTHER" id="PTHR11748:SF111">
    <property type="entry name" value="D-LACTATE DEHYDROGENASE, MITOCHONDRIAL-RELATED"/>
    <property type="match status" value="1"/>
</dbReference>
<evidence type="ECO:0000256" key="7">
    <source>
        <dbReference type="ARBA" id="ARBA00023002"/>
    </source>
</evidence>
<dbReference type="InterPro" id="IPR004017">
    <property type="entry name" value="Cys_rich_dom"/>
</dbReference>
<dbReference type="GO" id="GO:0071949">
    <property type="term" value="F:FAD binding"/>
    <property type="evidence" value="ECO:0007669"/>
    <property type="project" value="InterPro"/>
</dbReference>
<dbReference type="InterPro" id="IPR004113">
    <property type="entry name" value="FAD-bd_oxidored_4_C"/>
</dbReference>
<dbReference type="Pfam" id="PF02913">
    <property type="entry name" value="FAD-oxidase_C"/>
    <property type="match status" value="1"/>
</dbReference>
<accession>B0TZR3</accession>
<evidence type="ECO:0000259" key="11">
    <source>
        <dbReference type="PROSITE" id="PS51379"/>
    </source>
</evidence>
<gene>
    <name evidence="13" type="ordered locus">Fphi_1601</name>
</gene>
<keyword evidence="7" id="KW-0560">Oxidoreductase</keyword>
<dbReference type="InterPro" id="IPR009051">
    <property type="entry name" value="Helical_ferredxn"/>
</dbReference>
<name>B0TZR3_FRAP2</name>
<dbReference type="PROSITE" id="PS00198">
    <property type="entry name" value="4FE4S_FER_1"/>
    <property type="match status" value="1"/>
</dbReference>
<reference evidence="13" key="1">
    <citation type="submission" date="2009-01" db="EMBL/GenBank/DDBJ databases">
        <title>Complete sequence of chromosome of Francisella philomiragia subsp. philomiragia ATCC 25017.</title>
        <authorList>
            <consortium name="US DOE Joint Genome Institute"/>
            <person name="Copeland A."/>
            <person name="Lucas S."/>
            <person name="Lapidus A."/>
            <person name="Barry K."/>
            <person name="Detter J.C."/>
            <person name="Glavina del Rio T."/>
            <person name="Hammon N."/>
            <person name="Israni S."/>
            <person name="Dalin E."/>
            <person name="Tice H."/>
            <person name="Pitluck S."/>
            <person name="Chain P."/>
            <person name="Malfatti S."/>
            <person name="Shin M."/>
            <person name="Vergez L."/>
            <person name="Schmutz J."/>
            <person name="Larimer F."/>
            <person name="Land M."/>
            <person name="Hauser L."/>
            <person name="Richardson P."/>
        </authorList>
    </citation>
    <scope>NUCLEOTIDE SEQUENCE</scope>
    <source>
        <strain evidence="13">ATCC 25017</strain>
    </source>
</reference>
<evidence type="ECO:0000256" key="9">
    <source>
        <dbReference type="ARBA" id="ARBA00023014"/>
    </source>
</evidence>
<keyword evidence="3" id="KW-0285">Flavoprotein</keyword>
<organism evidence="13">
    <name type="scientific">Francisella philomiragia subsp. philomiragia (strain ATCC 25017 / CCUG 19701 / FSC 153 / O#319-036)</name>
    <dbReference type="NCBI Taxonomy" id="484022"/>
    <lineage>
        <taxon>Bacteria</taxon>
        <taxon>Pseudomonadati</taxon>
        <taxon>Pseudomonadota</taxon>
        <taxon>Gammaproteobacteria</taxon>
        <taxon>Thiotrichales</taxon>
        <taxon>Francisellaceae</taxon>
        <taxon>Francisella</taxon>
    </lineage>
</organism>
<evidence type="ECO:0000259" key="12">
    <source>
        <dbReference type="PROSITE" id="PS51387"/>
    </source>
</evidence>
<dbReference type="Gene3D" id="1.10.45.10">
    <property type="entry name" value="Vanillyl-alcohol Oxidase, Chain A, domain 4"/>
    <property type="match status" value="1"/>
</dbReference>
<dbReference type="GO" id="GO:0008720">
    <property type="term" value="F:D-lactate dehydrogenase (NAD+) activity"/>
    <property type="evidence" value="ECO:0007669"/>
    <property type="project" value="TreeGrafter"/>
</dbReference>
<dbReference type="eggNOG" id="COG0247">
    <property type="taxonomic scope" value="Bacteria"/>
</dbReference>
<dbReference type="InterPro" id="IPR017896">
    <property type="entry name" value="4Fe4S_Fe-S-bd"/>
</dbReference>
<dbReference type="SUPFAM" id="SSF56176">
    <property type="entry name" value="FAD-binding/transporter-associated domain-like"/>
    <property type="match status" value="1"/>
</dbReference>
<dbReference type="Gene3D" id="3.30.70.2740">
    <property type="match status" value="1"/>
</dbReference>
<dbReference type="EMBL" id="CP000937">
    <property type="protein sequence ID" value="ABZ87825.1"/>
    <property type="molecule type" value="Genomic_DNA"/>
</dbReference>
<evidence type="ECO:0000256" key="1">
    <source>
        <dbReference type="ARBA" id="ARBA00001974"/>
    </source>
</evidence>